<dbReference type="Proteomes" id="UP001066276">
    <property type="component" value="Chromosome 4_1"/>
</dbReference>
<keyword evidence="3" id="KW-1185">Reference proteome</keyword>
<evidence type="ECO:0000313" key="3">
    <source>
        <dbReference type="Proteomes" id="UP001066276"/>
    </source>
</evidence>
<evidence type="ECO:0000313" key="2">
    <source>
        <dbReference type="EMBL" id="KAJ1168843.1"/>
    </source>
</evidence>
<comment type="caution">
    <text evidence="2">The sequence shown here is derived from an EMBL/GenBank/DDBJ whole genome shotgun (WGS) entry which is preliminary data.</text>
</comment>
<feature type="compositionally biased region" description="Basic and acidic residues" evidence="1">
    <location>
        <begin position="122"/>
        <end position="161"/>
    </location>
</feature>
<organism evidence="2 3">
    <name type="scientific">Pleurodeles waltl</name>
    <name type="common">Iberian ribbed newt</name>
    <dbReference type="NCBI Taxonomy" id="8319"/>
    <lineage>
        <taxon>Eukaryota</taxon>
        <taxon>Metazoa</taxon>
        <taxon>Chordata</taxon>
        <taxon>Craniata</taxon>
        <taxon>Vertebrata</taxon>
        <taxon>Euteleostomi</taxon>
        <taxon>Amphibia</taxon>
        <taxon>Batrachia</taxon>
        <taxon>Caudata</taxon>
        <taxon>Salamandroidea</taxon>
        <taxon>Salamandridae</taxon>
        <taxon>Pleurodelinae</taxon>
        <taxon>Pleurodeles</taxon>
    </lineage>
</organism>
<proteinExistence type="predicted"/>
<dbReference type="AlphaFoldDB" id="A0AAV7SXF6"/>
<sequence length="201" mass="21674">MISEVRPKSGGVSRPVVLAVDGVEVVPLCQKETAHRITTFIMVWRCPDGEVLLAAEAPGPSPPGRPPRLSVCVRECGVCVGMCNRVTGLVGPHAQSEPLGKCLRGTMDSILCLRKHAHEGKRKGETRKEERPETEGTAGRQEEHNHQGREDDALNLEERRSPVGRNGEESLCEGALGGSNADESGKPQFWDSAARHDPGGM</sequence>
<reference evidence="2" key="1">
    <citation type="journal article" date="2022" name="bioRxiv">
        <title>Sequencing and chromosome-scale assembly of the giantPleurodeles waltlgenome.</title>
        <authorList>
            <person name="Brown T."/>
            <person name="Elewa A."/>
            <person name="Iarovenko S."/>
            <person name="Subramanian E."/>
            <person name="Araus A.J."/>
            <person name="Petzold A."/>
            <person name="Susuki M."/>
            <person name="Suzuki K.-i.T."/>
            <person name="Hayashi T."/>
            <person name="Toyoda A."/>
            <person name="Oliveira C."/>
            <person name="Osipova E."/>
            <person name="Leigh N.D."/>
            <person name="Simon A."/>
            <person name="Yun M.H."/>
        </authorList>
    </citation>
    <scope>NUCLEOTIDE SEQUENCE</scope>
    <source>
        <strain evidence="2">20211129_DDA</strain>
        <tissue evidence="2">Liver</tissue>
    </source>
</reference>
<gene>
    <name evidence="2" type="ORF">NDU88_000756</name>
</gene>
<name>A0AAV7SXF6_PLEWA</name>
<accession>A0AAV7SXF6</accession>
<evidence type="ECO:0000256" key="1">
    <source>
        <dbReference type="SAM" id="MobiDB-lite"/>
    </source>
</evidence>
<feature type="region of interest" description="Disordered" evidence="1">
    <location>
        <begin position="118"/>
        <end position="201"/>
    </location>
</feature>
<protein>
    <submittedName>
        <fullName evidence="2">Uncharacterized protein</fullName>
    </submittedName>
</protein>
<dbReference type="EMBL" id="JANPWB010000007">
    <property type="protein sequence ID" value="KAJ1168843.1"/>
    <property type="molecule type" value="Genomic_DNA"/>
</dbReference>